<proteinExistence type="predicted"/>
<dbReference type="AlphaFoldDB" id="A0A9N8E3F2"/>
<name>A0A9N8E3F2_9STRA</name>
<feature type="region of interest" description="Disordered" evidence="2">
    <location>
        <begin position="255"/>
        <end position="326"/>
    </location>
</feature>
<evidence type="ECO:0000256" key="2">
    <source>
        <dbReference type="SAM" id="MobiDB-lite"/>
    </source>
</evidence>
<dbReference type="Proteomes" id="UP001153069">
    <property type="component" value="Unassembled WGS sequence"/>
</dbReference>
<keyword evidence="3" id="KW-0472">Membrane</keyword>
<keyword evidence="1" id="KW-0175">Coiled coil</keyword>
<evidence type="ECO:0000313" key="4">
    <source>
        <dbReference type="EMBL" id="CAB9513738.1"/>
    </source>
</evidence>
<evidence type="ECO:0000313" key="5">
    <source>
        <dbReference type="Proteomes" id="UP001153069"/>
    </source>
</evidence>
<organism evidence="4 5">
    <name type="scientific">Seminavis robusta</name>
    <dbReference type="NCBI Taxonomy" id="568900"/>
    <lineage>
        <taxon>Eukaryota</taxon>
        <taxon>Sar</taxon>
        <taxon>Stramenopiles</taxon>
        <taxon>Ochrophyta</taxon>
        <taxon>Bacillariophyta</taxon>
        <taxon>Bacillariophyceae</taxon>
        <taxon>Bacillariophycidae</taxon>
        <taxon>Naviculales</taxon>
        <taxon>Naviculaceae</taxon>
        <taxon>Seminavis</taxon>
    </lineage>
</organism>
<protein>
    <submittedName>
        <fullName evidence="4">Uncharacterized protein</fullName>
    </submittedName>
</protein>
<sequence>MFRLNNDTIKLLEDNYHNDLVREHGDDPNDLICALVGKQNTEKVTILRKLKKLLEEKQSLQKKLEKAQQELKTLIDEMVNRECIKLILSGLVNTFSLVLFGSVGLLSQFAFSAHNMIWFCKFVIEAMSKTNEDPEEVVNYLKQALAKGEIVQKGIFQFDSSEWEPLARGFADAQCPALDAHKTMAACRIVLSSFTQVLPTAITDMLEKHYGLELQDKLCKDATAQLKDPNPAVARVPDEDIVKIQKMAFKNATVPAPYVSGNGGSNSTTPMKRHATSESILSPPYHKRPKLPRQSEGKHSQCGQFEESNPRKRARVSTGNAAEVGR</sequence>
<dbReference type="EMBL" id="CAICTM010000608">
    <property type="protein sequence ID" value="CAB9513738.1"/>
    <property type="molecule type" value="Genomic_DNA"/>
</dbReference>
<reference evidence="4" key="1">
    <citation type="submission" date="2020-06" db="EMBL/GenBank/DDBJ databases">
        <authorList>
            <consortium name="Plant Systems Biology data submission"/>
        </authorList>
    </citation>
    <scope>NUCLEOTIDE SEQUENCE</scope>
    <source>
        <strain evidence="4">D6</strain>
    </source>
</reference>
<keyword evidence="3" id="KW-1133">Transmembrane helix</keyword>
<evidence type="ECO:0000256" key="3">
    <source>
        <dbReference type="SAM" id="Phobius"/>
    </source>
</evidence>
<accession>A0A9N8E3F2</accession>
<evidence type="ECO:0000256" key="1">
    <source>
        <dbReference type="SAM" id="Coils"/>
    </source>
</evidence>
<keyword evidence="3" id="KW-0812">Transmembrane</keyword>
<keyword evidence="5" id="KW-1185">Reference proteome</keyword>
<gene>
    <name evidence="4" type="ORF">SEMRO_609_G175020.1</name>
</gene>
<feature type="transmembrane region" description="Helical" evidence="3">
    <location>
        <begin position="86"/>
        <end position="111"/>
    </location>
</feature>
<comment type="caution">
    <text evidence="4">The sequence shown here is derived from an EMBL/GenBank/DDBJ whole genome shotgun (WGS) entry which is preliminary data.</text>
</comment>
<feature type="coiled-coil region" evidence="1">
    <location>
        <begin position="43"/>
        <end position="84"/>
    </location>
</feature>